<feature type="region of interest" description="Disordered" evidence="1">
    <location>
        <begin position="250"/>
        <end position="278"/>
    </location>
</feature>
<proteinExistence type="predicted"/>
<gene>
    <name evidence="2" type="ORF">CAY53_01505</name>
</gene>
<dbReference type="PANTHER" id="PTHR11102:SF160">
    <property type="entry name" value="ERAD-ASSOCIATED E3 UBIQUITIN-PROTEIN LIGASE COMPONENT HRD3"/>
    <property type="match status" value="1"/>
</dbReference>
<keyword evidence="3" id="KW-1185">Reference proteome</keyword>
<evidence type="ECO:0008006" key="4">
    <source>
        <dbReference type="Google" id="ProtNLM"/>
    </source>
</evidence>
<name>A0A2L1GL26_9BACT</name>
<dbReference type="Pfam" id="PF08238">
    <property type="entry name" value="Sel1"/>
    <property type="match status" value="8"/>
</dbReference>
<organism evidence="2 3">
    <name type="scientific">Desulfobulbus oralis</name>
    <dbReference type="NCBI Taxonomy" id="1986146"/>
    <lineage>
        <taxon>Bacteria</taxon>
        <taxon>Pseudomonadati</taxon>
        <taxon>Thermodesulfobacteriota</taxon>
        <taxon>Desulfobulbia</taxon>
        <taxon>Desulfobulbales</taxon>
        <taxon>Desulfobulbaceae</taxon>
        <taxon>Desulfobulbus</taxon>
    </lineage>
</organism>
<dbReference type="AlphaFoldDB" id="A0A2L1GL26"/>
<evidence type="ECO:0000313" key="2">
    <source>
        <dbReference type="EMBL" id="AVD70327.1"/>
    </source>
</evidence>
<evidence type="ECO:0000256" key="1">
    <source>
        <dbReference type="SAM" id="MobiDB-lite"/>
    </source>
</evidence>
<dbReference type="SMART" id="SM00671">
    <property type="entry name" value="SEL1"/>
    <property type="match status" value="7"/>
</dbReference>
<dbReference type="InterPro" id="IPR050767">
    <property type="entry name" value="Sel1_AlgK"/>
</dbReference>
<dbReference type="InterPro" id="IPR011990">
    <property type="entry name" value="TPR-like_helical_dom_sf"/>
</dbReference>
<dbReference type="InterPro" id="IPR006597">
    <property type="entry name" value="Sel1-like"/>
</dbReference>
<dbReference type="OrthoDB" id="5397369at2"/>
<accession>A0A2L1GL26</accession>
<sequence length="299" mass="32020">MPLQGNADAALAFAWFQKAALQGYADGQSKLGAMYFAGRGQERGAVHFLDAQSRGTGPCPCPGQFGLGLRRGSGGGPGCPLAAEWYGKAYQGLPGMAEAGHPAAQFRVGNMYLMGLGLPKGEKKGLAWIRKAAEAGCITAQAQLGSLYARGGGVAKDEQQAVEWYRKAIAADNYAPAQYNLALMHALGQGMPKDEKKAASLFRQAADQGLPQAQYAVKLAAVWFRRGADNGDAMAQCALGRMYLQGRITSPDDGPLTKARRALSGATAADRQMGNRDAQRELAALERQAQPFWRRWFRH</sequence>
<evidence type="ECO:0000313" key="3">
    <source>
        <dbReference type="Proteomes" id="UP000239867"/>
    </source>
</evidence>
<reference evidence="2 3" key="1">
    <citation type="journal article" date="2018" name="MBio">
        <title>Insights into the evolution of host association through the isolation and characterization of a novel human periodontal pathobiont, Desulfobulbus oralis.</title>
        <authorList>
            <person name="Cross K.L."/>
            <person name="Chirania P."/>
            <person name="Xiong W."/>
            <person name="Beall C.J."/>
            <person name="Elkins J.G."/>
            <person name="Giannone R.J."/>
            <person name="Griffen A.L."/>
            <person name="Guss A.M."/>
            <person name="Hettich R.L."/>
            <person name="Joshi S.S."/>
            <person name="Mokrzan E.M."/>
            <person name="Martin R.K."/>
            <person name="Zhulin I.B."/>
            <person name="Leys E.J."/>
            <person name="Podar M."/>
        </authorList>
    </citation>
    <scope>NUCLEOTIDE SEQUENCE [LARGE SCALE GENOMIC DNA]</scope>
    <source>
        <strain evidence="2 3">ORNL</strain>
    </source>
</reference>
<dbReference type="Gene3D" id="1.25.40.10">
    <property type="entry name" value="Tetratricopeptide repeat domain"/>
    <property type="match status" value="4"/>
</dbReference>
<dbReference type="EMBL" id="CP021255">
    <property type="protein sequence ID" value="AVD70327.1"/>
    <property type="molecule type" value="Genomic_DNA"/>
</dbReference>
<protein>
    <recommendedName>
        <fullName evidence="4">Sel1 repeat family protein</fullName>
    </recommendedName>
</protein>
<dbReference type="KEGG" id="deo:CAY53_01505"/>
<dbReference type="PANTHER" id="PTHR11102">
    <property type="entry name" value="SEL-1-LIKE PROTEIN"/>
    <property type="match status" value="1"/>
</dbReference>
<dbReference type="SUPFAM" id="SSF81901">
    <property type="entry name" value="HCP-like"/>
    <property type="match status" value="2"/>
</dbReference>
<dbReference type="Proteomes" id="UP000239867">
    <property type="component" value="Chromosome"/>
</dbReference>